<dbReference type="SUPFAM" id="SSF51621">
    <property type="entry name" value="Phosphoenolpyruvate/pyruvate domain"/>
    <property type="match status" value="1"/>
</dbReference>
<sequence>MKGERGAAGLGAARAHLRRCLSERRAVLAPGAANALTARVIEDLGFEAVYVTGAGVANTHLGLPDIGLLTVTELNDVVVRISDVCSLPLIVDIDTGFGNAINVGRVIATLERAGASAVQIEDQVFPKKCGHFEGKAVISQQEMASKIKAAVDARHDPNLQIIARTDARAVEGLDRALERAEYYREAGADVIFVEAPLNLSELTLVGQLSAPQVVNIVIGGKTPEISQAELRRLGFSLALYANAALQASLRAMQETLGHLKAQGSLWGIEDALASFAERQRIVAKPDYDLLEERYKSADRSDAA</sequence>
<name>A0A4R7C3A2_9HYPH</name>
<dbReference type="AlphaFoldDB" id="A0A4R7C3A2"/>
<dbReference type="OrthoDB" id="9771433at2"/>
<dbReference type="InterPro" id="IPR039556">
    <property type="entry name" value="ICL/PEPM"/>
</dbReference>
<evidence type="ECO:0000313" key="1">
    <source>
        <dbReference type="EMBL" id="TDR92878.1"/>
    </source>
</evidence>
<dbReference type="Gene3D" id="3.20.20.60">
    <property type="entry name" value="Phosphoenolpyruvate-binding domains"/>
    <property type="match status" value="1"/>
</dbReference>
<dbReference type="CDD" id="cd00377">
    <property type="entry name" value="ICL_PEPM"/>
    <property type="match status" value="1"/>
</dbReference>
<dbReference type="PANTHER" id="PTHR42905:SF5">
    <property type="entry name" value="CARBOXYVINYL-CARBOXYPHOSPHONATE PHOSPHORYLMUTASE, CHLOROPLASTIC"/>
    <property type="match status" value="1"/>
</dbReference>
<evidence type="ECO:0000313" key="2">
    <source>
        <dbReference type="Proteomes" id="UP000295122"/>
    </source>
</evidence>
<dbReference type="InterPro" id="IPR040442">
    <property type="entry name" value="Pyrv_kinase-like_dom_sf"/>
</dbReference>
<dbReference type="EMBL" id="SNZR01000011">
    <property type="protein sequence ID" value="TDR92878.1"/>
    <property type="molecule type" value="Genomic_DNA"/>
</dbReference>
<proteinExistence type="predicted"/>
<dbReference type="GO" id="GO:0016833">
    <property type="term" value="F:oxo-acid-lyase activity"/>
    <property type="evidence" value="ECO:0007669"/>
    <property type="project" value="UniProtKB-ARBA"/>
</dbReference>
<dbReference type="PANTHER" id="PTHR42905">
    <property type="entry name" value="PHOSPHOENOLPYRUVATE CARBOXYLASE"/>
    <property type="match status" value="1"/>
</dbReference>
<protein>
    <submittedName>
        <fullName evidence="1">2-methylisocitrate lyase-like PEP mutase family enzyme</fullName>
    </submittedName>
</protein>
<dbReference type="Proteomes" id="UP000295122">
    <property type="component" value="Unassembled WGS sequence"/>
</dbReference>
<gene>
    <name evidence="1" type="ORF">EV668_0120</name>
</gene>
<accession>A0A4R7C3A2</accession>
<organism evidence="1 2">
    <name type="scientific">Enterovirga rhinocerotis</name>
    <dbReference type="NCBI Taxonomy" id="1339210"/>
    <lineage>
        <taxon>Bacteria</taxon>
        <taxon>Pseudomonadati</taxon>
        <taxon>Pseudomonadota</taxon>
        <taxon>Alphaproteobacteria</taxon>
        <taxon>Hyphomicrobiales</taxon>
        <taxon>Methylobacteriaceae</taxon>
        <taxon>Enterovirga</taxon>
    </lineage>
</organism>
<comment type="caution">
    <text evidence="1">The sequence shown here is derived from an EMBL/GenBank/DDBJ whole genome shotgun (WGS) entry which is preliminary data.</text>
</comment>
<keyword evidence="1" id="KW-0456">Lyase</keyword>
<dbReference type="Pfam" id="PF13714">
    <property type="entry name" value="PEP_mutase"/>
    <property type="match status" value="1"/>
</dbReference>
<reference evidence="1 2" key="1">
    <citation type="submission" date="2019-03" db="EMBL/GenBank/DDBJ databases">
        <title>Genomic Encyclopedia of Type Strains, Phase IV (KMG-IV): sequencing the most valuable type-strain genomes for metagenomic binning, comparative biology and taxonomic classification.</title>
        <authorList>
            <person name="Goeker M."/>
        </authorList>
    </citation>
    <scope>NUCLEOTIDE SEQUENCE [LARGE SCALE GENOMIC DNA]</scope>
    <source>
        <strain evidence="1 2">DSM 25903</strain>
    </source>
</reference>
<keyword evidence="2" id="KW-1185">Reference proteome</keyword>
<dbReference type="InterPro" id="IPR015813">
    <property type="entry name" value="Pyrv/PenolPyrv_kinase-like_dom"/>
</dbReference>